<keyword evidence="2" id="KW-0238">DNA-binding</keyword>
<gene>
    <name evidence="2" type="ORF">SAMEA23995918_01527</name>
</gene>
<dbReference type="Proteomes" id="UP000252079">
    <property type="component" value="Unassembled WGS sequence"/>
</dbReference>
<name>A0ABD7MZI5_9ENTR</name>
<proteinExistence type="predicted"/>
<dbReference type="AlphaFoldDB" id="A0ABD7MZI5"/>
<protein>
    <submittedName>
        <fullName evidence="2">DNA-binding prophage protein</fullName>
    </submittedName>
</protein>
<dbReference type="InterPro" id="IPR024457">
    <property type="entry name" value="Putative_integrase_N"/>
</dbReference>
<organism evidence="2 3">
    <name type="scientific">Klebsiella quasipneumoniae</name>
    <dbReference type="NCBI Taxonomy" id="1463165"/>
    <lineage>
        <taxon>Bacteria</taxon>
        <taxon>Pseudomonadati</taxon>
        <taxon>Pseudomonadota</taxon>
        <taxon>Gammaproteobacteria</taxon>
        <taxon>Enterobacterales</taxon>
        <taxon>Enterobacteriaceae</taxon>
        <taxon>Klebsiella/Raoultella group</taxon>
        <taxon>Klebsiella</taxon>
        <taxon>Klebsiella pneumoniae complex</taxon>
    </lineage>
</organism>
<dbReference type="GO" id="GO:0003677">
    <property type="term" value="F:DNA binding"/>
    <property type="evidence" value="ECO:0007669"/>
    <property type="project" value="UniProtKB-KW"/>
</dbReference>
<evidence type="ECO:0000259" key="1">
    <source>
        <dbReference type="Pfam" id="PF12834"/>
    </source>
</evidence>
<accession>A0ABD7MZI5</accession>
<dbReference type="EMBL" id="UFBM01000007">
    <property type="protein sequence ID" value="SSF52157.1"/>
    <property type="molecule type" value="Genomic_DNA"/>
</dbReference>
<reference evidence="2 3" key="1">
    <citation type="submission" date="2018-07" db="EMBL/GenBank/DDBJ databases">
        <authorList>
            <consortium name="Pathogen Informatics"/>
        </authorList>
    </citation>
    <scope>NUCLEOTIDE SEQUENCE [LARGE SCALE GENOMIC DNA]</scope>
    <source>
        <strain evidence="2 3">4300STDY6636950</strain>
    </source>
</reference>
<dbReference type="Pfam" id="PF12834">
    <property type="entry name" value="Phage_int_SAM_2"/>
    <property type="match status" value="1"/>
</dbReference>
<feature type="domain" description="Putative integrase N-terminal" evidence="1">
    <location>
        <begin position="1"/>
        <end position="78"/>
    </location>
</feature>
<evidence type="ECO:0000313" key="3">
    <source>
        <dbReference type="Proteomes" id="UP000252079"/>
    </source>
</evidence>
<comment type="caution">
    <text evidence="2">The sequence shown here is derived from an EMBL/GenBank/DDBJ whole genome shotgun (WGS) entry which is preliminary data.</text>
</comment>
<evidence type="ECO:0000313" key="2">
    <source>
        <dbReference type="EMBL" id="SSF52157.1"/>
    </source>
</evidence>
<sequence>MSKLTKRMEKLALLAGGSFKTVHDRLRIAGRLSQHLHKLNIQIQDLQHLKSSHIESYVMARREAGITPRTLQNEMAALGTGQHHHYRRICNRACGFMPSLFSSRCCPVGAQPEKCGHHFPGAVA</sequence>